<gene>
    <name evidence="1" type="ORF">CC80DRAFT_511543</name>
    <name evidence="2" type="ORF">CC80DRAFT_556477</name>
</gene>
<dbReference type="EMBL" id="ML977070">
    <property type="protein sequence ID" value="KAF1948191.1"/>
    <property type="molecule type" value="Genomic_DNA"/>
</dbReference>
<accession>A0A6A5T961</accession>
<dbReference type="Proteomes" id="UP000800035">
    <property type="component" value="Unassembled WGS sequence"/>
</dbReference>
<dbReference type="OrthoDB" id="3806295at2759"/>
<proteinExistence type="predicted"/>
<organism evidence="2 3">
    <name type="scientific">Byssothecium circinans</name>
    <dbReference type="NCBI Taxonomy" id="147558"/>
    <lineage>
        <taxon>Eukaryota</taxon>
        <taxon>Fungi</taxon>
        <taxon>Dikarya</taxon>
        <taxon>Ascomycota</taxon>
        <taxon>Pezizomycotina</taxon>
        <taxon>Dothideomycetes</taxon>
        <taxon>Pleosporomycetidae</taxon>
        <taxon>Pleosporales</taxon>
        <taxon>Massarineae</taxon>
        <taxon>Massarinaceae</taxon>
        <taxon>Byssothecium</taxon>
    </lineage>
</organism>
<sequence length="173" mass="19057">MPAVETVEFNVSCWDMRTFEGEKASRSDILKVASVIRQNKDCDISREDERLHKHRMGELDAVREDLVWTMEELNKGIHGVRYSCGLLADRITSIANACAGLLGFEDIAFWSVLNACDADVFNNTNPGGQLPKFGQTGIAINVIAGERLVPDLRQETGKKVAGFWEAKGTGAGR</sequence>
<keyword evidence="3" id="KW-1185">Reference proteome</keyword>
<evidence type="ECO:0000313" key="1">
    <source>
        <dbReference type="EMBL" id="KAF1948191.1"/>
    </source>
</evidence>
<evidence type="ECO:0000313" key="3">
    <source>
        <dbReference type="Proteomes" id="UP000800035"/>
    </source>
</evidence>
<dbReference type="AlphaFoldDB" id="A0A6A5T961"/>
<name>A0A6A5T961_9PLEO</name>
<dbReference type="EMBL" id="ML977065">
    <property type="protein sequence ID" value="KAF1948292.1"/>
    <property type="molecule type" value="Genomic_DNA"/>
</dbReference>
<protein>
    <submittedName>
        <fullName evidence="2">Uncharacterized protein</fullName>
    </submittedName>
</protein>
<reference evidence="2" key="1">
    <citation type="journal article" date="2020" name="Stud. Mycol.">
        <title>101 Dothideomycetes genomes: a test case for predicting lifestyles and emergence of pathogens.</title>
        <authorList>
            <person name="Haridas S."/>
            <person name="Albert R."/>
            <person name="Binder M."/>
            <person name="Bloem J."/>
            <person name="Labutti K."/>
            <person name="Salamov A."/>
            <person name="Andreopoulos B."/>
            <person name="Baker S."/>
            <person name="Barry K."/>
            <person name="Bills G."/>
            <person name="Bluhm B."/>
            <person name="Cannon C."/>
            <person name="Castanera R."/>
            <person name="Culley D."/>
            <person name="Daum C."/>
            <person name="Ezra D."/>
            <person name="Gonzalez J."/>
            <person name="Henrissat B."/>
            <person name="Kuo A."/>
            <person name="Liang C."/>
            <person name="Lipzen A."/>
            <person name="Lutzoni F."/>
            <person name="Magnuson J."/>
            <person name="Mondo S."/>
            <person name="Nolan M."/>
            <person name="Ohm R."/>
            <person name="Pangilinan J."/>
            <person name="Park H.-J."/>
            <person name="Ramirez L."/>
            <person name="Alfaro M."/>
            <person name="Sun H."/>
            <person name="Tritt A."/>
            <person name="Yoshinaga Y."/>
            <person name="Zwiers L.-H."/>
            <person name="Turgeon B."/>
            <person name="Goodwin S."/>
            <person name="Spatafora J."/>
            <person name="Crous P."/>
            <person name="Grigoriev I."/>
        </authorList>
    </citation>
    <scope>NUCLEOTIDE SEQUENCE</scope>
    <source>
        <strain evidence="2">CBS 675.92</strain>
    </source>
</reference>
<evidence type="ECO:0000313" key="2">
    <source>
        <dbReference type="EMBL" id="KAF1948292.1"/>
    </source>
</evidence>